<keyword evidence="2" id="KW-1185">Reference proteome</keyword>
<proteinExistence type="predicted"/>
<sequence length="114" mass="13332">MWLLYWLSALGLFYIGFKHQPFSQGELDRERTYYSHSFLKTPSRYPVGIIETADEICPTYEYSSQRGATIEMRAVAREIQRRSFYEGDLVRTGTLYELFHSSDLIGTDGECRLK</sequence>
<protein>
    <submittedName>
        <fullName evidence="1">Uncharacterized protein</fullName>
    </submittedName>
</protein>
<gene>
    <name evidence="1" type="ORF">ACFSM5_14585</name>
</gene>
<reference evidence="2" key="1">
    <citation type="journal article" date="2019" name="Int. J. Syst. Evol. Microbiol.">
        <title>The Global Catalogue of Microorganisms (GCM) 10K type strain sequencing project: providing services to taxonomists for standard genome sequencing and annotation.</title>
        <authorList>
            <consortium name="The Broad Institute Genomics Platform"/>
            <consortium name="The Broad Institute Genome Sequencing Center for Infectious Disease"/>
            <person name="Wu L."/>
            <person name="Ma J."/>
        </authorList>
    </citation>
    <scope>NUCLEOTIDE SEQUENCE [LARGE SCALE GENOMIC DNA]</scope>
    <source>
        <strain evidence="2">CGMCC 1.19062</strain>
    </source>
</reference>
<organism evidence="1 2">
    <name type="scientific">Lacibacterium aquatile</name>
    <dbReference type="NCBI Taxonomy" id="1168082"/>
    <lineage>
        <taxon>Bacteria</taxon>
        <taxon>Pseudomonadati</taxon>
        <taxon>Pseudomonadota</taxon>
        <taxon>Alphaproteobacteria</taxon>
        <taxon>Rhodospirillales</taxon>
        <taxon>Rhodospirillaceae</taxon>
    </lineage>
</organism>
<evidence type="ECO:0000313" key="1">
    <source>
        <dbReference type="EMBL" id="MFD2264125.1"/>
    </source>
</evidence>
<comment type="caution">
    <text evidence="1">The sequence shown here is derived from an EMBL/GenBank/DDBJ whole genome shotgun (WGS) entry which is preliminary data.</text>
</comment>
<evidence type="ECO:0000313" key="2">
    <source>
        <dbReference type="Proteomes" id="UP001597295"/>
    </source>
</evidence>
<dbReference type="Proteomes" id="UP001597295">
    <property type="component" value="Unassembled WGS sequence"/>
</dbReference>
<accession>A0ABW5DTE3</accession>
<name>A0ABW5DTE3_9PROT</name>
<dbReference type="RefSeq" id="WP_379877164.1">
    <property type="nucleotide sequence ID" value="NZ_JBHUIP010000012.1"/>
</dbReference>
<dbReference type="EMBL" id="JBHUIP010000012">
    <property type="protein sequence ID" value="MFD2264125.1"/>
    <property type="molecule type" value="Genomic_DNA"/>
</dbReference>